<dbReference type="EMBL" id="JASNVW010000003">
    <property type="protein sequence ID" value="MDK6029025.1"/>
    <property type="molecule type" value="Genomic_DNA"/>
</dbReference>
<dbReference type="Gene3D" id="1.10.3720.10">
    <property type="entry name" value="MetI-like"/>
    <property type="match status" value="1"/>
</dbReference>
<comment type="similarity">
    <text evidence="2">Belongs to the binding-protein-dependent transport system permease family. CysTW subfamily.</text>
</comment>
<reference evidence="11 12" key="1">
    <citation type="submission" date="2023-05" db="EMBL/GenBank/DDBJ databases">
        <title>A new hyperthermophilic archaea 'Ignisphaera cupida' sp. nov. and description of the family 'Ignisphaeraceae' fam. nov.</title>
        <authorList>
            <person name="Podosokorskaya O.A."/>
            <person name="Elcheninov A.G."/>
            <person name="Klukina A."/>
            <person name="Merkel A.Y."/>
        </authorList>
    </citation>
    <scope>NUCLEOTIDE SEQUENCE [LARGE SCALE GENOMIC DNA]</scope>
    <source>
        <strain evidence="11 12">4213-co</strain>
    </source>
</reference>
<comment type="subcellular location">
    <subcellularLocation>
        <location evidence="1 9">Cell membrane</location>
        <topology evidence="1 9">Multi-pass membrane protein</topology>
    </subcellularLocation>
</comment>
<evidence type="ECO:0000256" key="1">
    <source>
        <dbReference type="ARBA" id="ARBA00004651"/>
    </source>
</evidence>
<dbReference type="CDD" id="cd06261">
    <property type="entry name" value="TM_PBP2"/>
    <property type="match status" value="1"/>
</dbReference>
<dbReference type="AlphaFoldDB" id="A0ABD4Z822"/>
<keyword evidence="5" id="KW-0592">Phosphate transport</keyword>
<dbReference type="PROSITE" id="PS50928">
    <property type="entry name" value="ABC_TM1"/>
    <property type="match status" value="1"/>
</dbReference>
<feature type="transmembrane region" description="Helical" evidence="9">
    <location>
        <begin position="272"/>
        <end position="295"/>
    </location>
</feature>
<feature type="transmembrane region" description="Helical" evidence="9">
    <location>
        <begin position="101"/>
        <end position="120"/>
    </location>
</feature>
<comment type="caution">
    <text evidence="11">The sequence shown here is derived from an EMBL/GenBank/DDBJ whole genome shotgun (WGS) entry which is preliminary data.</text>
</comment>
<dbReference type="SUPFAM" id="SSF161098">
    <property type="entry name" value="MetI-like"/>
    <property type="match status" value="1"/>
</dbReference>
<evidence type="ECO:0000313" key="11">
    <source>
        <dbReference type="EMBL" id="MDK6029025.1"/>
    </source>
</evidence>
<feature type="transmembrane region" description="Helical" evidence="9">
    <location>
        <begin position="61"/>
        <end position="89"/>
    </location>
</feature>
<keyword evidence="12" id="KW-1185">Reference proteome</keyword>
<feature type="transmembrane region" description="Helical" evidence="9">
    <location>
        <begin position="9"/>
        <end position="31"/>
    </location>
</feature>
<evidence type="ECO:0000256" key="2">
    <source>
        <dbReference type="ARBA" id="ARBA00007069"/>
    </source>
</evidence>
<dbReference type="Pfam" id="PF00528">
    <property type="entry name" value="BPD_transp_1"/>
    <property type="match status" value="1"/>
</dbReference>
<dbReference type="GO" id="GO:0006817">
    <property type="term" value="P:phosphate ion transport"/>
    <property type="evidence" value="ECO:0007669"/>
    <property type="project" value="UniProtKB-KW"/>
</dbReference>
<dbReference type="InterPro" id="IPR051124">
    <property type="entry name" value="Phosphate_Transport_Permease"/>
</dbReference>
<keyword evidence="3 9" id="KW-0813">Transport</keyword>
<feature type="domain" description="ABC transmembrane type-1" evidence="10">
    <location>
        <begin position="65"/>
        <end position="291"/>
    </location>
</feature>
<keyword evidence="8 9" id="KW-0472">Membrane</keyword>
<keyword evidence="4" id="KW-1003">Cell membrane</keyword>
<dbReference type="PANTHER" id="PTHR30425">
    <property type="entry name" value="PHOSPHATE TRANSPORT SYSTEM PERMEASE PROTEIN PST"/>
    <property type="match status" value="1"/>
</dbReference>
<feature type="transmembrane region" description="Helical" evidence="9">
    <location>
        <begin position="204"/>
        <end position="225"/>
    </location>
</feature>
<dbReference type="InterPro" id="IPR000515">
    <property type="entry name" value="MetI-like"/>
</dbReference>
<proteinExistence type="inferred from homology"/>
<sequence>MISKRDKFFILSLLPFSISLLAILIITVIAITSRSIDSIAFFGIKLFTSNMWDPEHEKYGVLGPIAGSLITSLLATLTALALSIPLSILIAEYLHGAAKNFMSSIVELMSGLPTIIYAMWSSTYLSLILKTYVMDPLSKYLSFIPIFSCRVISPFTLFTAGISMGIYLVPYITALILESYNSIPITYKEACLGIGATRYETVKILLSLIKPAILASVILGIARALGETTIAVTTVGNSMYLSSCLFSPGYTVSALVASQFGNAYLYKFAESALYASSLVILGVAIVLSFTGLTIMSNWRRRVVV</sequence>
<dbReference type="InterPro" id="IPR035906">
    <property type="entry name" value="MetI-like_sf"/>
</dbReference>
<feature type="transmembrane region" description="Helical" evidence="9">
    <location>
        <begin position="140"/>
        <end position="169"/>
    </location>
</feature>
<evidence type="ECO:0000256" key="5">
    <source>
        <dbReference type="ARBA" id="ARBA00022592"/>
    </source>
</evidence>
<dbReference type="Proteomes" id="UP001529235">
    <property type="component" value="Unassembled WGS sequence"/>
</dbReference>
<evidence type="ECO:0000256" key="7">
    <source>
        <dbReference type="ARBA" id="ARBA00022989"/>
    </source>
</evidence>
<keyword evidence="7 9" id="KW-1133">Transmembrane helix</keyword>
<gene>
    <name evidence="11" type="ORF">QPL79_06575</name>
</gene>
<evidence type="ECO:0000259" key="10">
    <source>
        <dbReference type="PROSITE" id="PS50928"/>
    </source>
</evidence>
<name>A0ABD4Z822_9CREN</name>
<dbReference type="PANTHER" id="PTHR30425:SF1">
    <property type="entry name" value="PHOSPHATE TRANSPORT SYSTEM PERMEASE PROTEIN PSTC"/>
    <property type="match status" value="1"/>
</dbReference>
<accession>A0ABD4Z822</accession>
<dbReference type="GO" id="GO:0005886">
    <property type="term" value="C:plasma membrane"/>
    <property type="evidence" value="ECO:0007669"/>
    <property type="project" value="UniProtKB-SubCell"/>
</dbReference>
<evidence type="ECO:0000256" key="9">
    <source>
        <dbReference type="RuleBase" id="RU363032"/>
    </source>
</evidence>
<evidence type="ECO:0000313" key="12">
    <source>
        <dbReference type="Proteomes" id="UP001529235"/>
    </source>
</evidence>
<keyword evidence="6 9" id="KW-0812">Transmembrane</keyword>
<evidence type="ECO:0000256" key="3">
    <source>
        <dbReference type="ARBA" id="ARBA00022448"/>
    </source>
</evidence>
<evidence type="ECO:0000256" key="8">
    <source>
        <dbReference type="ARBA" id="ARBA00023136"/>
    </source>
</evidence>
<evidence type="ECO:0000256" key="4">
    <source>
        <dbReference type="ARBA" id="ARBA00022475"/>
    </source>
</evidence>
<evidence type="ECO:0000256" key="6">
    <source>
        <dbReference type="ARBA" id="ARBA00022692"/>
    </source>
</evidence>
<organism evidence="11 12">
    <name type="scientific">Ignisphaera cupida</name>
    <dbReference type="NCBI Taxonomy" id="3050454"/>
    <lineage>
        <taxon>Archaea</taxon>
        <taxon>Thermoproteota</taxon>
        <taxon>Thermoprotei</taxon>
        <taxon>Desulfurococcales</taxon>
        <taxon>Desulfurococcaceae</taxon>
        <taxon>Ignisphaera</taxon>
    </lineage>
</organism>
<dbReference type="RefSeq" id="WP_285274029.1">
    <property type="nucleotide sequence ID" value="NZ_JASNVW010000003.1"/>
</dbReference>
<protein>
    <submittedName>
        <fullName evidence="11">ABC transporter permease subunit</fullName>
    </submittedName>
</protein>